<name>A3U781_CROAH</name>
<dbReference type="Pfam" id="PF18962">
    <property type="entry name" value="Por_Secre_tail"/>
    <property type="match status" value="1"/>
</dbReference>
<dbReference type="SUPFAM" id="SSF51445">
    <property type="entry name" value="(Trans)glycosidases"/>
    <property type="match status" value="1"/>
</dbReference>
<evidence type="ECO:0000256" key="2">
    <source>
        <dbReference type="ARBA" id="ARBA00022729"/>
    </source>
</evidence>
<dbReference type="CAZy" id="GH13">
    <property type="family name" value="Glycoside Hydrolase Family 13"/>
</dbReference>
<feature type="domain" description="Glycosyl hydrolase family 13 catalytic" evidence="4">
    <location>
        <begin position="376"/>
        <end position="758"/>
    </location>
</feature>
<dbReference type="InterPro" id="IPR014756">
    <property type="entry name" value="Ig_E-set"/>
</dbReference>
<accession>A3U781</accession>
<dbReference type="eggNOG" id="COG1523">
    <property type="taxonomic scope" value="Bacteria"/>
</dbReference>
<gene>
    <name evidence="5" type="ordered locus">CA2559_05045</name>
</gene>
<organism evidence="5 6">
    <name type="scientific">Croceibacter atlanticus (strain ATCC BAA-628 / JCM 21780 / CIP 108009 / IAM 15332 / KCTC 12090 / HTCC2559)</name>
    <dbReference type="NCBI Taxonomy" id="216432"/>
    <lineage>
        <taxon>Bacteria</taxon>
        <taxon>Pseudomonadati</taxon>
        <taxon>Bacteroidota</taxon>
        <taxon>Flavobacteriia</taxon>
        <taxon>Flavobacteriales</taxon>
        <taxon>Flavobacteriaceae</taxon>
        <taxon>Croceibacter</taxon>
    </lineage>
</organism>
<proteinExistence type="inferred from homology"/>
<keyword evidence="6" id="KW-1185">Reference proteome</keyword>
<feature type="signal peptide" evidence="3">
    <location>
        <begin position="1"/>
        <end position="18"/>
    </location>
</feature>
<evidence type="ECO:0000256" key="1">
    <source>
        <dbReference type="ARBA" id="ARBA00008061"/>
    </source>
</evidence>
<dbReference type="CDD" id="cd11350">
    <property type="entry name" value="AmyAc_4"/>
    <property type="match status" value="1"/>
</dbReference>
<dbReference type="PANTHER" id="PTHR43002">
    <property type="entry name" value="GLYCOGEN DEBRANCHING ENZYME"/>
    <property type="match status" value="1"/>
</dbReference>
<dbReference type="InterPro" id="IPR013783">
    <property type="entry name" value="Ig-like_fold"/>
</dbReference>
<evidence type="ECO:0000256" key="3">
    <source>
        <dbReference type="SAM" id="SignalP"/>
    </source>
</evidence>
<evidence type="ECO:0000259" key="4">
    <source>
        <dbReference type="SMART" id="SM00642"/>
    </source>
</evidence>
<reference evidence="5 6" key="1">
    <citation type="journal article" date="2010" name="J. Bacteriol.">
        <title>The complete genome sequence of Croceibacter atlanticus HTCC2559T.</title>
        <authorList>
            <person name="Oh H.M."/>
            <person name="Kang I."/>
            <person name="Ferriera S."/>
            <person name="Giovannoni S.J."/>
            <person name="Cho J.C."/>
        </authorList>
    </citation>
    <scope>NUCLEOTIDE SEQUENCE [LARGE SCALE GENOMIC DNA]</scope>
    <source>
        <strain evidence="6">ATCC BAA-628 / HTCC2559 / KCTC 12090</strain>
    </source>
</reference>
<comment type="similarity">
    <text evidence="1">Belongs to the glycosyl hydrolase 13 family.</text>
</comment>
<feature type="chain" id="PRO_5002660812" evidence="3">
    <location>
        <begin position="19"/>
        <end position="937"/>
    </location>
</feature>
<protein>
    <submittedName>
        <fullName evidence="5">Putative alpha-amylase</fullName>
    </submittedName>
</protein>
<dbReference type="EMBL" id="CP002046">
    <property type="protein sequence ID" value="EAP88098.1"/>
    <property type="molecule type" value="Genomic_DNA"/>
</dbReference>
<dbReference type="Proteomes" id="UP000002297">
    <property type="component" value="Chromosome"/>
</dbReference>
<dbReference type="InterPro" id="IPR017853">
    <property type="entry name" value="GH"/>
</dbReference>
<dbReference type="HOGENOM" id="CLU_005821_0_0_10"/>
<dbReference type="STRING" id="216432.CA2559_05045"/>
<dbReference type="InterPro" id="IPR026444">
    <property type="entry name" value="Secre_tail"/>
</dbReference>
<dbReference type="KEGG" id="cat:CA2559_05045"/>
<dbReference type="Gene3D" id="2.60.40.10">
    <property type="entry name" value="Immunoglobulins"/>
    <property type="match status" value="1"/>
</dbReference>
<sequence>MKSIFTFLAVLMVMTLSAQNITITPASFNQTDEITITLSGIDVQQQWGTSDVYLWAWFYEPNSDAATNSPVTGSGGFGNSPAEAQFTNNGDGTYSYVISDPTQFYNSTNIDRIGVLAKSQNGASQTGDFIFNVGVFGLNLNNPTEAVSFIDAGNTLSIQAETGVTANYELFVNGTSTDTQNGLSTYTYDVVISEDSNFELVATNPDTNETLSETFQVLLTPNPTLAAVPAGMKDGINISEDNTSVTLVLYAPNKDYVHLIGNFNGTDWALSNDYLLNFDEAQDKHWITLNNQTPGENLLFQYLIDTEITIADPYSTLVLTPNNDVFIPESTFPNIPDYPSEKTQDAISWVIPGAPEYTWQIDNFEKPAKEDLVVYELLVRDFDDNKNFQDVIDRLDYLETLGINAIELMPVSEFDGNISWGYNPQFHMALDKAYGTPDKFKELVDEAHARGMAIILDVVYNQATGQNPLYRMYNNCNGCYGGQATAESPYFNQVAQHSYNVFNDFDHSSNATRQYVMQTAQYWIEEYKIDGMRWDLTKGFTQNCEGDEGCTNSYNQDRVDVLKLYADAQWDVDEDFLIIFEHLGNGGSRQEEIEWGNYRLDEGKGIMTWNKLTNPYNQSTMGYNTENNISGVSYINNNFTAPTQVSYMESHDEERLNYKNLAFGNSNASYDATDLPTALDRLEAAGAFFFTVPGPKMIWQFGELGYETSIFTCSNGTLPTPYGNDQCKLDEKPDGWDFLNDQNRVDLYNTWSQLIALKLAEPIFKTTTFTLDVGNANGLKKIQLEDTNATGNSIRYVTVLGNFGITTQSINPTFQETGTWYNMLTNETIEVTNTANEISLEPGQFYVYANEANSLSTQDVSQPSLLSVYPNPATQGFSVTQALDTLEVYDMNGRLILKQSNISTQDTIQTGNLSEGLYIVKATAKGNSFVTKLQIKK</sequence>
<dbReference type="GO" id="GO:0005975">
    <property type="term" value="P:carbohydrate metabolic process"/>
    <property type="evidence" value="ECO:0007669"/>
    <property type="project" value="InterPro"/>
</dbReference>
<dbReference type="Pfam" id="PF00128">
    <property type="entry name" value="Alpha-amylase"/>
    <property type="match status" value="1"/>
</dbReference>
<keyword evidence="2 3" id="KW-0732">Signal</keyword>
<dbReference type="AlphaFoldDB" id="A3U781"/>
<dbReference type="SMART" id="SM00642">
    <property type="entry name" value="Aamy"/>
    <property type="match status" value="1"/>
</dbReference>
<dbReference type="RefSeq" id="WP_013186774.1">
    <property type="nucleotide sequence ID" value="NC_014230.1"/>
</dbReference>
<evidence type="ECO:0000313" key="6">
    <source>
        <dbReference type="Proteomes" id="UP000002297"/>
    </source>
</evidence>
<dbReference type="NCBIfam" id="TIGR04183">
    <property type="entry name" value="Por_Secre_tail"/>
    <property type="match status" value="1"/>
</dbReference>
<dbReference type="InterPro" id="IPR006047">
    <property type="entry name" value="GH13_cat_dom"/>
</dbReference>
<dbReference type="Gene3D" id="3.20.20.80">
    <property type="entry name" value="Glycosidases"/>
    <property type="match status" value="1"/>
</dbReference>
<dbReference type="SUPFAM" id="SSF81296">
    <property type="entry name" value="E set domains"/>
    <property type="match status" value="1"/>
</dbReference>
<dbReference type="GeneID" id="89452801"/>
<evidence type="ECO:0000313" key="5">
    <source>
        <dbReference type="EMBL" id="EAP88098.1"/>
    </source>
</evidence>